<organism evidence="6 7">
    <name type="scientific">Taurinivorans muris</name>
    <dbReference type="NCBI Taxonomy" id="2787751"/>
    <lineage>
        <taxon>Bacteria</taxon>
        <taxon>Pseudomonadati</taxon>
        <taxon>Thermodesulfobacteriota</taxon>
        <taxon>Desulfovibrionia</taxon>
        <taxon>Desulfovibrionales</taxon>
        <taxon>Desulfovibrionaceae</taxon>
        <taxon>Taurinivorans</taxon>
    </lineage>
</organism>
<keyword evidence="2 6" id="KW-0489">Methyltransferase</keyword>
<dbReference type="Pfam" id="PF00588">
    <property type="entry name" value="SpoU_methylase"/>
    <property type="match status" value="1"/>
</dbReference>
<dbReference type="InterPro" id="IPR004384">
    <property type="entry name" value="RNA_MeTrfase_TrmJ/LasT"/>
</dbReference>
<dbReference type="CDD" id="cd18093">
    <property type="entry name" value="SpoU-like_TrmJ"/>
    <property type="match status" value="1"/>
</dbReference>
<dbReference type="GO" id="GO:0008168">
    <property type="term" value="F:methyltransferase activity"/>
    <property type="evidence" value="ECO:0007669"/>
    <property type="project" value="UniProtKB-KW"/>
</dbReference>
<comment type="similarity">
    <text evidence="1">Belongs to the class IV-like SAM-binding methyltransferase superfamily. RNA methyltransferase TrmH family.</text>
</comment>
<dbReference type="Gene3D" id="3.40.1280.10">
    <property type="match status" value="1"/>
</dbReference>
<protein>
    <submittedName>
        <fullName evidence="6">RNA methyltransferase</fullName>
    </submittedName>
</protein>
<dbReference type="PIRSF" id="PIRSF004808">
    <property type="entry name" value="LasT"/>
    <property type="match status" value="1"/>
</dbReference>
<feature type="domain" description="tRNA/rRNA methyltransferase SpoU type" evidence="5">
    <location>
        <begin position="5"/>
        <end position="156"/>
    </location>
</feature>
<gene>
    <name evidence="6" type="ORF">JBF11_03310</name>
</gene>
<dbReference type="PANTHER" id="PTHR42786:SF2">
    <property type="entry name" value="TRNA (CYTIDINE_URIDINE-2'-O-)-METHYLTRANSFERASE TRMJ"/>
    <property type="match status" value="1"/>
</dbReference>
<name>A0ABY5Y564_9BACT</name>
<dbReference type="RefSeq" id="WP_334315958.1">
    <property type="nucleotide sequence ID" value="NZ_CP065938.1"/>
</dbReference>
<reference evidence="6" key="1">
    <citation type="submission" date="2020-12" db="EMBL/GenBank/DDBJ databases">
        <title>Taurinivorans muris gen. nov., sp. nov., fundamental and realized metabolic niche of a ubiquitous sulfidogenic bacterium in the murine intestine.</title>
        <authorList>
            <person name="Ye H."/>
            <person name="Hanson B.T."/>
            <person name="Loy A."/>
        </authorList>
    </citation>
    <scope>NUCLEOTIDE SEQUENCE</scope>
    <source>
        <strain evidence="6">LT0009</strain>
    </source>
</reference>
<dbReference type="SUPFAM" id="SSF75217">
    <property type="entry name" value="alpha/beta knot"/>
    <property type="match status" value="1"/>
</dbReference>
<dbReference type="InterPro" id="IPR001537">
    <property type="entry name" value="SpoU_MeTrfase"/>
</dbReference>
<keyword evidence="7" id="KW-1185">Reference proteome</keyword>
<keyword evidence="3" id="KW-0808">Transferase</keyword>
<evidence type="ECO:0000259" key="5">
    <source>
        <dbReference type="Pfam" id="PF00588"/>
    </source>
</evidence>
<proteinExistence type="inferred from homology"/>
<dbReference type="PANTHER" id="PTHR42786">
    <property type="entry name" value="TRNA/RRNA METHYLTRANSFERASE"/>
    <property type="match status" value="1"/>
</dbReference>
<dbReference type="Proteomes" id="UP001058120">
    <property type="component" value="Chromosome"/>
</dbReference>
<dbReference type="Gene3D" id="1.10.8.590">
    <property type="match status" value="1"/>
</dbReference>
<evidence type="ECO:0000256" key="3">
    <source>
        <dbReference type="ARBA" id="ARBA00022679"/>
    </source>
</evidence>
<dbReference type="InterPro" id="IPR029028">
    <property type="entry name" value="Alpha/beta_knot_MTases"/>
</dbReference>
<keyword evidence="4" id="KW-0949">S-adenosyl-L-methionine</keyword>
<evidence type="ECO:0000313" key="7">
    <source>
        <dbReference type="Proteomes" id="UP001058120"/>
    </source>
</evidence>
<dbReference type="InterPro" id="IPR029026">
    <property type="entry name" value="tRNA_m1G_MTases_N"/>
</dbReference>
<dbReference type="GO" id="GO:0032259">
    <property type="term" value="P:methylation"/>
    <property type="evidence" value="ECO:0007669"/>
    <property type="project" value="UniProtKB-KW"/>
</dbReference>
<evidence type="ECO:0000256" key="2">
    <source>
        <dbReference type="ARBA" id="ARBA00022603"/>
    </source>
</evidence>
<evidence type="ECO:0000256" key="1">
    <source>
        <dbReference type="ARBA" id="ARBA00007228"/>
    </source>
</evidence>
<sequence length="246" mass="28134">MFDLLNIVLVEPRFPENIGSVARASANFGSAPISLVKPEMWEIEKASPLATKQGLRLLEQIRVFDSVEKAIQDCIFCIGTSARVGGVRRETVSPKECAKEIMRYLEQGERVAMLFGPEDRGLENHHLEHCHKLVTIPASLNCSSLNLAQAVLLILYEIYQLAPEKRKMRQKDKGAISRRINSAERELLHGKLKTVLTRLDVIQKSNPDYFFIPMAHFLDRKEIRRHEMDMLLGICRQIERLIKTTE</sequence>
<evidence type="ECO:0000313" key="6">
    <source>
        <dbReference type="EMBL" id="UWX06353.1"/>
    </source>
</evidence>
<evidence type="ECO:0000256" key="4">
    <source>
        <dbReference type="ARBA" id="ARBA00022691"/>
    </source>
</evidence>
<dbReference type="EMBL" id="CP065938">
    <property type="protein sequence ID" value="UWX06353.1"/>
    <property type="molecule type" value="Genomic_DNA"/>
</dbReference>
<accession>A0ABY5Y564</accession>